<accession>A0A401U152</accession>
<keyword evidence="2" id="KW-1185">Reference proteome</keyword>
<sequence length="68" mass="6983">VVDVAGAIVERLSGEEVGRVVERRIDLLAGGKAVLRGGEQIGGGLEGEEVLANGGGENDTGHFHTFLV</sequence>
<reference evidence="1 2" key="1">
    <citation type="journal article" date="2018" name="Nat. Ecol. Evol.">
        <title>Shark genomes provide insights into elasmobranch evolution and the origin of vertebrates.</title>
        <authorList>
            <person name="Hara Y"/>
            <person name="Yamaguchi K"/>
            <person name="Onimaru K"/>
            <person name="Kadota M"/>
            <person name="Koyanagi M"/>
            <person name="Keeley SD"/>
            <person name="Tatsumi K"/>
            <person name="Tanaka K"/>
            <person name="Motone F"/>
            <person name="Kageyama Y"/>
            <person name="Nozu R"/>
            <person name="Adachi N"/>
            <person name="Nishimura O"/>
            <person name="Nakagawa R"/>
            <person name="Tanegashima C"/>
            <person name="Kiyatake I"/>
            <person name="Matsumoto R"/>
            <person name="Murakumo K"/>
            <person name="Nishida K"/>
            <person name="Terakita A"/>
            <person name="Kuratani S"/>
            <person name="Sato K"/>
            <person name="Hyodo S Kuraku.S."/>
        </authorList>
    </citation>
    <scope>NUCLEOTIDE SEQUENCE [LARGE SCALE GENOMIC DNA]</scope>
</reference>
<evidence type="ECO:0000313" key="1">
    <source>
        <dbReference type="EMBL" id="GCC48627.1"/>
    </source>
</evidence>
<organism evidence="1 2">
    <name type="scientific">Chiloscyllium punctatum</name>
    <name type="common">Brownbanded bambooshark</name>
    <name type="synonym">Hemiscyllium punctatum</name>
    <dbReference type="NCBI Taxonomy" id="137246"/>
    <lineage>
        <taxon>Eukaryota</taxon>
        <taxon>Metazoa</taxon>
        <taxon>Chordata</taxon>
        <taxon>Craniata</taxon>
        <taxon>Vertebrata</taxon>
        <taxon>Chondrichthyes</taxon>
        <taxon>Elasmobranchii</taxon>
        <taxon>Galeomorphii</taxon>
        <taxon>Galeoidea</taxon>
        <taxon>Orectolobiformes</taxon>
        <taxon>Hemiscylliidae</taxon>
        <taxon>Chiloscyllium</taxon>
    </lineage>
</organism>
<evidence type="ECO:0000313" key="2">
    <source>
        <dbReference type="Proteomes" id="UP000287033"/>
    </source>
</evidence>
<dbReference type="EMBL" id="BEZZ01245893">
    <property type="protein sequence ID" value="GCC48627.1"/>
    <property type="molecule type" value="Genomic_DNA"/>
</dbReference>
<proteinExistence type="predicted"/>
<comment type="caution">
    <text evidence="1">The sequence shown here is derived from an EMBL/GenBank/DDBJ whole genome shotgun (WGS) entry which is preliminary data.</text>
</comment>
<protein>
    <submittedName>
        <fullName evidence="1">Uncharacterized protein</fullName>
    </submittedName>
</protein>
<gene>
    <name evidence="1" type="ORF">chiPu_0032784</name>
</gene>
<name>A0A401U152_CHIPU</name>
<feature type="non-terminal residue" evidence="1">
    <location>
        <position position="1"/>
    </location>
</feature>
<dbReference type="Proteomes" id="UP000287033">
    <property type="component" value="Unassembled WGS sequence"/>
</dbReference>
<dbReference type="AlphaFoldDB" id="A0A401U152"/>